<organism evidence="1 2">
    <name type="scientific">Cymbomonas tetramitiformis</name>
    <dbReference type="NCBI Taxonomy" id="36881"/>
    <lineage>
        <taxon>Eukaryota</taxon>
        <taxon>Viridiplantae</taxon>
        <taxon>Chlorophyta</taxon>
        <taxon>Pyramimonadophyceae</taxon>
        <taxon>Pyramimonadales</taxon>
        <taxon>Pyramimonadaceae</taxon>
        <taxon>Cymbomonas</taxon>
    </lineage>
</organism>
<name>A0AAE0GHP7_9CHLO</name>
<dbReference type="Proteomes" id="UP001190700">
    <property type="component" value="Unassembled WGS sequence"/>
</dbReference>
<dbReference type="EMBL" id="LGRX02005536">
    <property type="protein sequence ID" value="KAK3278274.1"/>
    <property type="molecule type" value="Genomic_DNA"/>
</dbReference>
<dbReference type="AlphaFoldDB" id="A0AAE0GHP7"/>
<evidence type="ECO:0000313" key="1">
    <source>
        <dbReference type="EMBL" id="KAK3278274.1"/>
    </source>
</evidence>
<keyword evidence="2" id="KW-1185">Reference proteome</keyword>
<reference evidence="1 2" key="1">
    <citation type="journal article" date="2015" name="Genome Biol. Evol.">
        <title>Comparative Genomics of a Bacterivorous Green Alga Reveals Evolutionary Causalities and Consequences of Phago-Mixotrophic Mode of Nutrition.</title>
        <authorList>
            <person name="Burns J.A."/>
            <person name="Paasch A."/>
            <person name="Narechania A."/>
            <person name="Kim E."/>
        </authorList>
    </citation>
    <scope>NUCLEOTIDE SEQUENCE [LARGE SCALE GENOMIC DNA]</scope>
    <source>
        <strain evidence="1 2">PLY_AMNH</strain>
    </source>
</reference>
<evidence type="ECO:0000313" key="2">
    <source>
        <dbReference type="Proteomes" id="UP001190700"/>
    </source>
</evidence>
<proteinExistence type="predicted"/>
<accession>A0AAE0GHP7</accession>
<comment type="caution">
    <text evidence="1">The sequence shown here is derived from an EMBL/GenBank/DDBJ whole genome shotgun (WGS) entry which is preliminary data.</text>
</comment>
<gene>
    <name evidence="1" type="ORF">CYMTET_13769</name>
</gene>
<protein>
    <submittedName>
        <fullName evidence="1">Uncharacterized protein</fullName>
    </submittedName>
</protein>
<sequence length="91" mass="10221">MDTKLFRFGRSLSLKIAHAQVLRVLADTPAHTCGRGHRADARGSEFLPALGLCERRDEEDISASRRTHCQEEEKDVIFEMKPIQPNVSDAS</sequence>